<dbReference type="SMART" id="SM01340">
    <property type="entry name" value="DNA_mis_repair"/>
    <property type="match status" value="1"/>
</dbReference>
<dbReference type="InterPro" id="IPR013507">
    <property type="entry name" value="DNA_mismatch_S5_2-like"/>
</dbReference>
<name>A0A382C3T9_9ZZZZ</name>
<organism evidence="5">
    <name type="scientific">marine metagenome</name>
    <dbReference type="NCBI Taxonomy" id="408172"/>
    <lineage>
        <taxon>unclassified sequences</taxon>
        <taxon>metagenomes</taxon>
        <taxon>ecological metagenomes</taxon>
    </lineage>
</organism>
<dbReference type="GO" id="GO:0006298">
    <property type="term" value="P:mismatch repair"/>
    <property type="evidence" value="ECO:0007669"/>
    <property type="project" value="InterPro"/>
</dbReference>
<evidence type="ECO:0000256" key="3">
    <source>
        <dbReference type="ARBA" id="ARBA00023204"/>
    </source>
</evidence>
<dbReference type="PANTHER" id="PTHR10073:SF12">
    <property type="entry name" value="DNA MISMATCH REPAIR PROTEIN MLH1"/>
    <property type="match status" value="1"/>
</dbReference>
<dbReference type="GO" id="GO:0016887">
    <property type="term" value="F:ATP hydrolysis activity"/>
    <property type="evidence" value="ECO:0007669"/>
    <property type="project" value="InterPro"/>
</dbReference>
<protein>
    <recommendedName>
        <fullName evidence="4">DNA mismatch repair protein S5 domain-containing protein</fullName>
    </recommendedName>
</protein>
<evidence type="ECO:0000259" key="4">
    <source>
        <dbReference type="SMART" id="SM01340"/>
    </source>
</evidence>
<keyword evidence="2" id="KW-0227">DNA damage</keyword>
<dbReference type="GO" id="GO:0032300">
    <property type="term" value="C:mismatch repair complex"/>
    <property type="evidence" value="ECO:0007669"/>
    <property type="project" value="InterPro"/>
</dbReference>
<evidence type="ECO:0000256" key="2">
    <source>
        <dbReference type="ARBA" id="ARBA00022763"/>
    </source>
</evidence>
<dbReference type="GO" id="GO:0140664">
    <property type="term" value="F:ATP-dependent DNA damage sensor activity"/>
    <property type="evidence" value="ECO:0007669"/>
    <property type="project" value="InterPro"/>
</dbReference>
<dbReference type="EMBL" id="UINC01032683">
    <property type="protein sequence ID" value="SVB20748.1"/>
    <property type="molecule type" value="Genomic_DNA"/>
</dbReference>
<dbReference type="Pfam" id="PF01119">
    <property type="entry name" value="DNA_mis_repair"/>
    <property type="match status" value="1"/>
</dbReference>
<dbReference type="FunFam" id="3.30.565.10:FF:000003">
    <property type="entry name" value="DNA mismatch repair endonuclease MutL"/>
    <property type="match status" value="1"/>
</dbReference>
<accession>A0A382C3T9</accession>
<comment type="similarity">
    <text evidence="1">Belongs to the DNA mismatch repair MutL/HexB family.</text>
</comment>
<evidence type="ECO:0000313" key="5">
    <source>
        <dbReference type="EMBL" id="SVB20748.1"/>
    </source>
</evidence>
<dbReference type="InterPro" id="IPR002099">
    <property type="entry name" value="MutL/Mlh/PMS"/>
</dbReference>
<sequence length="415" mass="46074">MSAITQKNDRSHVRILPDDLANQIAAGEVVERPMSVVKELVENSIDAGSARILIEVEQGGKKLIRVTDNGSGLSSEDAKLAFLRHATSKISTSSDLEKIASLGFRGEALPSIASVSKIRMTTSCDENLGGITVLIEGGGSAKTKGTSCPHGTTIEVLEIFYNTPARKKFLKADGTETSHIIQVVTQHALAYPKIHFTLINNGRKAIDVLPTDQHLYRIAELFGAELAKELVQVDTEYGDYRLEGFISSPVYTRSSRSAQYCYVNQRFVKDKVILHSTQQGYSHLLPKGQHPAIYLFLSMDPKLFDVNVHPAKAEVRFAFQQEIHRFVSSAVKEALSSSKKMSLPYIDQPRKNHITSHSTKKDYKNIDVFNYSESQSSLGLFSAVDLESRINRSPQIEIFHEKPSAISNLIYSEFE</sequence>
<dbReference type="InterPro" id="IPR038973">
    <property type="entry name" value="MutL/Mlh/Pms-like"/>
</dbReference>
<dbReference type="CDD" id="cd00782">
    <property type="entry name" value="MutL_Trans"/>
    <property type="match status" value="1"/>
</dbReference>
<gene>
    <name evidence="5" type="ORF">METZ01_LOCUS173602</name>
</gene>
<dbReference type="Gene3D" id="3.30.565.10">
    <property type="entry name" value="Histidine kinase-like ATPase, C-terminal domain"/>
    <property type="match status" value="1"/>
</dbReference>
<dbReference type="CDD" id="cd16926">
    <property type="entry name" value="HATPase_MutL-MLH-PMS-like"/>
    <property type="match status" value="1"/>
</dbReference>
<dbReference type="PANTHER" id="PTHR10073">
    <property type="entry name" value="DNA MISMATCH REPAIR PROTEIN MLH, PMS, MUTL"/>
    <property type="match status" value="1"/>
</dbReference>
<keyword evidence="3" id="KW-0234">DNA repair</keyword>
<dbReference type="SUPFAM" id="SSF54211">
    <property type="entry name" value="Ribosomal protein S5 domain 2-like"/>
    <property type="match status" value="1"/>
</dbReference>
<reference evidence="5" key="1">
    <citation type="submission" date="2018-05" db="EMBL/GenBank/DDBJ databases">
        <authorList>
            <person name="Lanie J.A."/>
            <person name="Ng W.-L."/>
            <person name="Kazmierczak K.M."/>
            <person name="Andrzejewski T.M."/>
            <person name="Davidsen T.M."/>
            <person name="Wayne K.J."/>
            <person name="Tettelin H."/>
            <person name="Glass J.I."/>
            <person name="Rusch D."/>
            <person name="Podicherti R."/>
            <person name="Tsui H.-C.T."/>
            <person name="Winkler M.E."/>
        </authorList>
    </citation>
    <scope>NUCLEOTIDE SEQUENCE</scope>
</reference>
<dbReference type="GO" id="GO:0005524">
    <property type="term" value="F:ATP binding"/>
    <property type="evidence" value="ECO:0007669"/>
    <property type="project" value="InterPro"/>
</dbReference>
<dbReference type="InterPro" id="IPR020568">
    <property type="entry name" value="Ribosomal_Su5_D2-typ_SF"/>
</dbReference>
<dbReference type="NCBIfam" id="TIGR00585">
    <property type="entry name" value="mutl"/>
    <property type="match status" value="1"/>
</dbReference>
<dbReference type="InterPro" id="IPR014721">
    <property type="entry name" value="Ribsml_uS5_D2-typ_fold_subgr"/>
</dbReference>
<dbReference type="SUPFAM" id="SSF55874">
    <property type="entry name" value="ATPase domain of HSP90 chaperone/DNA topoisomerase II/histidine kinase"/>
    <property type="match status" value="1"/>
</dbReference>
<dbReference type="AlphaFoldDB" id="A0A382C3T9"/>
<proteinExistence type="inferred from homology"/>
<feature type="non-terminal residue" evidence="5">
    <location>
        <position position="415"/>
    </location>
</feature>
<dbReference type="GO" id="GO:0030983">
    <property type="term" value="F:mismatched DNA binding"/>
    <property type="evidence" value="ECO:0007669"/>
    <property type="project" value="InterPro"/>
</dbReference>
<dbReference type="InterPro" id="IPR036890">
    <property type="entry name" value="HATPase_C_sf"/>
</dbReference>
<feature type="domain" description="DNA mismatch repair protein S5" evidence="4">
    <location>
        <begin position="218"/>
        <end position="336"/>
    </location>
</feature>
<dbReference type="Pfam" id="PF13589">
    <property type="entry name" value="HATPase_c_3"/>
    <property type="match status" value="1"/>
</dbReference>
<dbReference type="Gene3D" id="3.30.230.10">
    <property type="match status" value="1"/>
</dbReference>
<dbReference type="PROSITE" id="PS00058">
    <property type="entry name" value="DNA_MISMATCH_REPAIR_1"/>
    <property type="match status" value="1"/>
</dbReference>
<dbReference type="InterPro" id="IPR014762">
    <property type="entry name" value="DNA_mismatch_repair_CS"/>
</dbReference>
<evidence type="ECO:0000256" key="1">
    <source>
        <dbReference type="ARBA" id="ARBA00006082"/>
    </source>
</evidence>